<comment type="caution">
    <text evidence="1">The sequence shown here is derived from an EMBL/GenBank/DDBJ whole genome shotgun (WGS) entry which is preliminary data.</text>
</comment>
<organism evidence="1 2">
    <name type="scientific">Albugo candida</name>
    <dbReference type="NCBI Taxonomy" id="65357"/>
    <lineage>
        <taxon>Eukaryota</taxon>
        <taxon>Sar</taxon>
        <taxon>Stramenopiles</taxon>
        <taxon>Oomycota</taxon>
        <taxon>Peronosporomycetes</taxon>
        <taxon>Albuginales</taxon>
        <taxon>Albuginaceae</taxon>
        <taxon>Albugo</taxon>
    </lineage>
</organism>
<evidence type="ECO:0000313" key="1">
    <source>
        <dbReference type="EMBL" id="CCI49713.1"/>
    </source>
</evidence>
<sequence>MRFLDRSWRLHTMIQIVLPSIREYRIALVRKSCELFACYARSWSVSLDFDLVARLWEVLQSSHVGPMSSYLLQRFELYWQMENYQENTSSELRGRLLFVTPVTAHLSIAIAVIQLHASKRKGFKIIDDTTENHSALSRTYTATTVHLQTQTM</sequence>
<protein>
    <submittedName>
        <fullName evidence="1">Uncharacterized protein</fullName>
    </submittedName>
</protein>
<keyword evidence="2" id="KW-1185">Reference proteome</keyword>
<name>A0A024GTM8_9STRA</name>
<dbReference type="EMBL" id="CAIX01000330">
    <property type="protein sequence ID" value="CCI49713.1"/>
    <property type="molecule type" value="Genomic_DNA"/>
</dbReference>
<reference evidence="1 2" key="1">
    <citation type="submission" date="2012-05" db="EMBL/GenBank/DDBJ databases">
        <title>Recombination and specialization in a pathogen metapopulation.</title>
        <authorList>
            <person name="Gardiner A."/>
            <person name="Kemen E."/>
            <person name="Schultz-Larsen T."/>
            <person name="MacLean D."/>
            <person name="Van Oosterhout C."/>
            <person name="Jones J.D.G."/>
        </authorList>
    </citation>
    <scope>NUCLEOTIDE SEQUENCE [LARGE SCALE GENOMIC DNA]</scope>
    <source>
        <strain evidence="1 2">Ac Nc2</strain>
    </source>
</reference>
<dbReference type="InParanoid" id="A0A024GTM8"/>
<gene>
    <name evidence="1" type="ORF">BN9_110880</name>
</gene>
<dbReference type="AlphaFoldDB" id="A0A024GTM8"/>
<accession>A0A024GTM8</accession>
<dbReference type="Proteomes" id="UP000053237">
    <property type="component" value="Unassembled WGS sequence"/>
</dbReference>
<proteinExistence type="predicted"/>
<evidence type="ECO:0000313" key="2">
    <source>
        <dbReference type="Proteomes" id="UP000053237"/>
    </source>
</evidence>